<evidence type="ECO:0000313" key="5">
    <source>
        <dbReference type="Proteomes" id="UP001164286"/>
    </source>
</evidence>
<dbReference type="GO" id="GO:0009092">
    <property type="term" value="P:homoserine metabolic process"/>
    <property type="evidence" value="ECO:0007669"/>
    <property type="project" value="TreeGrafter"/>
</dbReference>
<dbReference type="NCBIfam" id="NF001209">
    <property type="entry name" value="PRK00175.1"/>
    <property type="match status" value="1"/>
</dbReference>
<organism evidence="4 5">
    <name type="scientific">Dioszegia hungarica</name>
    <dbReference type="NCBI Taxonomy" id="4972"/>
    <lineage>
        <taxon>Eukaryota</taxon>
        <taxon>Fungi</taxon>
        <taxon>Dikarya</taxon>
        <taxon>Basidiomycota</taxon>
        <taxon>Agaricomycotina</taxon>
        <taxon>Tremellomycetes</taxon>
        <taxon>Tremellales</taxon>
        <taxon>Bulleribasidiaceae</taxon>
        <taxon>Dioszegia</taxon>
    </lineage>
</organism>
<dbReference type="EMBL" id="JAKWFO010000002">
    <property type="protein sequence ID" value="KAI9638912.1"/>
    <property type="molecule type" value="Genomic_DNA"/>
</dbReference>
<keyword evidence="5" id="KW-1185">Reference proteome</keyword>
<comment type="caution">
    <text evidence="4">The sequence shown here is derived from an EMBL/GenBank/DDBJ whole genome shotgun (WGS) entry which is preliminary data.</text>
</comment>
<dbReference type="NCBIfam" id="TIGR01392">
    <property type="entry name" value="homoserO_Ac_trn"/>
    <property type="match status" value="1"/>
</dbReference>
<feature type="domain" description="AB hydrolase-1" evidence="3">
    <location>
        <begin position="206"/>
        <end position="563"/>
    </location>
</feature>
<feature type="compositionally biased region" description="Low complexity" evidence="2">
    <location>
        <begin position="488"/>
        <end position="500"/>
    </location>
</feature>
<dbReference type="GeneID" id="77725704"/>
<dbReference type="GO" id="GO:0009086">
    <property type="term" value="P:methionine biosynthetic process"/>
    <property type="evidence" value="ECO:0007669"/>
    <property type="project" value="TreeGrafter"/>
</dbReference>
<dbReference type="InterPro" id="IPR008220">
    <property type="entry name" value="HAT_MetX-like"/>
</dbReference>
<dbReference type="PANTHER" id="PTHR32268:SF16">
    <property type="entry name" value="SERINE O-SUCCINYLTRANSFERASE"/>
    <property type="match status" value="1"/>
</dbReference>
<protein>
    <submittedName>
        <fullName evidence="4">Homoserine o-acetyltransferase</fullName>
    </submittedName>
</protein>
<evidence type="ECO:0000256" key="2">
    <source>
        <dbReference type="SAM" id="MobiDB-lite"/>
    </source>
</evidence>
<comment type="similarity">
    <text evidence="1">Belongs to the AB hydrolase superfamily. MetX family.</text>
</comment>
<evidence type="ECO:0000313" key="4">
    <source>
        <dbReference type="EMBL" id="KAI9638912.1"/>
    </source>
</evidence>
<feature type="compositionally biased region" description="Low complexity" evidence="2">
    <location>
        <begin position="17"/>
        <end position="28"/>
    </location>
</feature>
<evidence type="ECO:0000259" key="3">
    <source>
        <dbReference type="Pfam" id="PF00561"/>
    </source>
</evidence>
<name>A0AA38HD91_9TREE</name>
<dbReference type="Gene3D" id="3.40.50.1820">
    <property type="entry name" value="alpha/beta hydrolase"/>
    <property type="match status" value="1"/>
</dbReference>
<dbReference type="AlphaFoldDB" id="A0AA38HD91"/>
<reference evidence="4" key="1">
    <citation type="journal article" date="2022" name="G3 (Bethesda)">
        <title>High quality genome of the basidiomycete yeast Dioszegia hungarica PDD-24b-2 isolated from cloud water.</title>
        <authorList>
            <person name="Jarrige D."/>
            <person name="Haridas S."/>
            <person name="Bleykasten-Grosshans C."/>
            <person name="Joly M."/>
            <person name="Nadalig T."/>
            <person name="Sancelme M."/>
            <person name="Vuilleumier S."/>
            <person name="Grigoriev I.V."/>
            <person name="Amato P."/>
            <person name="Bringel F."/>
        </authorList>
    </citation>
    <scope>NUCLEOTIDE SEQUENCE</scope>
    <source>
        <strain evidence="4">PDD-24b-2</strain>
    </source>
</reference>
<dbReference type="GO" id="GO:0009001">
    <property type="term" value="F:serine O-acetyltransferase activity"/>
    <property type="evidence" value="ECO:0007669"/>
    <property type="project" value="TreeGrafter"/>
</dbReference>
<evidence type="ECO:0000256" key="1">
    <source>
        <dbReference type="ARBA" id="ARBA00006886"/>
    </source>
</evidence>
<dbReference type="InterPro" id="IPR029058">
    <property type="entry name" value="AB_hydrolase_fold"/>
</dbReference>
<sequence length="601" mass="65110">MPPKPRNIHLPAGKAFPTASPAPTSSSSYLPTKPPYPSWKPPKAHLARYASFSPDTLASASAPYPYSALGEGEGSSSRQGPAFVPPQAPQLPKRRQPAFNPGGFGMQSAPQPAPGFGDWLRKGNGKVLTEVERRTEEIRKEELVQEGRPVTRDGQEEAEACYIPPPATQKFHSPDPLPLLYSPDPLPPYTIAYETWGTLDASRSNAILLHTGLSASSHVASNGNDVSASTSSKPGWWEDFVGPGKAIDTNRFFVICTNTLGGCFGSTGPSSPLPGGESDVRWATRFPLLSIHDMVRGQLGLLDHLGIDKLYASVGSSMGGMQSLSLAYMAPERVGRVASISACGRAGLGGVGMRYAQRSVLMADPNWNRGFYYDGVPPHSGMKLARQIATITYRSGPEWEQRFGRRMLSEKEGSVPSLSPDFLIETYLDHQGERFCLTYDANSMIYLSKAMDLFDMTSPALQALAERYAKAYPSGPAFPFPTDPITVSASSTTSDPASSSLGLAEDPAQLKRNERFIPTSKSPHLKELAQGLRRLREIPTLVLGVQSDVLFPVEQQRELADALKLAGNERVTYYELGGVWGHDTFLLDVQNVGGAIRGFLH</sequence>
<dbReference type="GO" id="GO:0006535">
    <property type="term" value="P:cysteine biosynthetic process from serine"/>
    <property type="evidence" value="ECO:0007669"/>
    <property type="project" value="TreeGrafter"/>
</dbReference>
<feature type="region of interest" description="Disordered" evidence="2">
    <location>
        <begin position="1"/>
        <end position="43"/>
    </location>
</feature>
<dbReference type="HAMAP" id="MF_00296">
    <property type="entry name" value="MetX_acyltransf"/>
    <property type="match status" value="1"/>
</dbReference>
<dbReference type="InterPro" id="IPR000073">
    <property type="entry name" value="AB_hydrolase_1"/>
</dbReference>
<accession>A0AA38HD91</accession>
<dbReference type="Pfam" id="PF00561">
    <property type="entry name" value="Abhydrolase_1"/>
    <property type="match status" value="1"/>
</dbReference>
<dbReference type="Proteomes" id="UP001164286">
    <property type="component" value="Unassembled WGS sequence"/>
</dbReference>
<dbReference type="GO" id="GO:0005739">
    <property type="term" value="C:mitochondrion"/>
    <property type="evidence" value="ECO:0007669"/>
    <property type="project" value="TreeGrafter"/>
</dbReference>
<dbReference type="PANTHER" id="PTHR32268">
    <property type="entry name" value="HOMOSERINE O-ACETYLTRANSFERASE"/>
    <property type="match status" value="1"/>
</dbReference>
<proteinExistence type="inferred from homology"/>
<gene>
    <name evidence="4" type="ORF">MKK02DRAFT_22033</name>
</gene>
<feature type="region of interest" description="Disordered" evidence="2">
    <location>
        <begin position="60"/>
        <end position="121"/>
    </location>
</feature>
<dbReference type="RefSeq" id="XP_052948689.1">
    <property type="nucleotide sequence ID" value="XM_053086503.1"/>
</dbReference>
<dbReference type="SUPFAM" id="SSF53474">
    <property type="entry name" value="alpha/beta-Hydrolases"/>
    <property type="match status" value="1"/>
</dbReference>
<feature type="region of interest" description="Disordered" evidence="2">
    <location>
        <begin position="486"/>
        <end position="505"/>
    </location>
</feature>
<dbReference type="GO" id="GO:0004414">
    <property type="term" value="F:homoserine O-acetyltransferase activity"/>
    <property type="evidence" value="ECO:0007669"/>
    <property type="project" value="TreeGrafter"/>
</dbReference>